<evidence type="ECO:0000313" key="4">
    <source>
        <dbReference type="EMBL" id="ABW25819.1"/>
    </source>
</evidence>
<dbReference type="KEGG" id="amr:AM1_0775"/>
<proteinExistence type="predicted"/>
<dbReference type="PANTHER" id="PTHR43046">
    <property type="entry name" value="GDP-MANNOSE MANNOSYL HYDROLASE"/>
    <property type="match status" value="1"/>
</dbReference>
<dbReference type="GO" id="GO:0016787">
    <property type="term" value="F:hydrolase activity"/>
    <property type="evidence" value="ECO:0007669"/>
    <property type="project" value="UniProtKB-KW"/>
</dbReference>
<reference evidence="4 5" key="1">
    <citation type="journal article" date="2008" name="Proc. Natl. Acad. Sci. U.S.A.">
        <title>Niche adaptation and genome expansion in the chlorophyll d-producing cyanobacterium Acaryochloris marina.</title>
        <authorList>
            <person name="Swingley W.D."/>
            <person name="Chen M."/>
            <person name="Cheung P.C."/>
            <person name="Conrad A.L."/>
            <person name="Dejesa L.C."/>
            <person name="Hao J."/>
            <person name="Honchak B.M."/>
            <person name="Karbach L.E."/>
            <person name="Kurdoglu A."/>
            <person name="Lahiri S."/>
            <person name="Mastrian S.D."/>
            <person name="Miyashita H."/>
            <person name="Page L."/>
            <person name="Ramakrishna P."/>
            <person name="Satoh S."/>
            <person name="Sattley W.M."/>
            <person name="Shimada Y."/>
            <person name="Taylor H.L."/>
            <person name="Tomo T."/>
            <person name="Tsuchiya T."/>
            <person name="Wang Z.T."/>
            <person name="Raymond J."/>
            <person name="Mimuro M."/>
            <person name="Blankenship R.E."/>
            <person name="Touchman J.W."/>
        </authorList>
    </citation>
    <scope>NUCLEOTIDE SEQUENCE [LARGE SCALE GENOMIC DNA]</scope>
    <source>
        <strain evidence="5">MBIC 11017</strain>
    </source>
</reference>
<name>B0CFD2_ACAM1</name>
<feature type="domain" description="Nudix hydrolase" evidence="3">
    <location>
        <begin position="1"/>
        <end position="140"/>
    </location>
</feature>
<dbReference type="CDD" id="cd02883">
    <property type="entry name" value="NUDIX_Hydrolase"/>
    <property type="match status" value="1"/>
</dbReference>
<dbReference type="InterPro" id="IPR000086">
    <property type="entry name" value="NUDIX_hydrolase_dom"/>
</dbReference>
<dbReference type="Gene3D" id="3.90.79.10">
    <property type="entry name" value="Nucleoside Triphosphate Pyrophosphohydrolase"/>
    <property type="match status" value="1"/>
</dbReference>
<protein>
    <submittedName>
        <fullName evidence="4">Hydrolase, NUDIX family, putative</fullName>
    </submittedName>
</protein>
<dbReference type="eggNOG" id="COG1051">
    <property type="taxonomic scope" value="Bacteria"/>
</dbReference>
<sequence length="154" mass="17508">MVITCVDLVFTHQHQVLLAKRSTYPQKSWWVIGGRMIAGESPLQAVQRKAKEEAGLAITTDRFQFVGVYSTCFAHRQQAPQDRGLHSLNLTYLVALTDSERPLLCLDPKEYQEWQWYSHREATLQLKASQVMDQLLLSLLDRVNSMGSTSGKIS</sequence>
<dbReference type="SUPFAM" id="SSF55811">
    <property type="entry name" value="Nudix"/>
    <property type="match status" value="1"/>
</dbReference>
<evidence type="ECO:0000259" key="3">
    <source>
        <dbReference type="PROSITE" id="PS51462"/>
    </source>
</evidence>
<dbReference type="AlphaFoldDB" id="B0CFD2"/>
<gene>
    <name evidence="4" type="ordered locus">AM1_0775</name>
</gene>
<dbReference type="PROSITE" id="PS51462">
    <property type="entry name" value="NUDIX"/>
    <property type="match status" value="1"/>
</dbReference>
<dbReference type="Pfam" id="PF00293">
    <property type="entry name" value="NUDIX"/>
    <property type="match status" value="1"/>
</dbReference>
<organism evidence="4 5">
    <name type="scientific">Acaryochloris marina (strain MBIC 11017)</name>
    <dbReference type="NCBI Taxonomy" id="329726"/>
    <lineage>
        <taxon>Bacteria</taxon>
        <taxon>Bacillati</taxon>
        <taxon>Cyanobacteriota</taxon>
        <taxon>Cyanophyceae</taxon>
        <taxon>Acaryochloridales</taxon>
        <taxon>Acaryochloridaceae</taxon>
        <taxon>Acaryochloris</taxon>
    </lineage>
</organism>
<evidence type="ECO:0000256" key="1">
    <source>
        <dbReference type="ARBA" id="ARBA00001946"/>
    </source>
</evidence>
<evidence type="ECO:0000313" key="5">
    <source>
        <dbReference type="Proteomes" id="UP000000268"/>
    </source>
</evidence>
<dbReference type="InterPro" id="IPR015797">
    <property type="entry name" value="NUDIX_hydrolase-like_dom_sf"/>
</dbReference>
<keyword evidence="2 4" id="KW-0378">Hydrolase</keyword>
<dbReference type="STRING" id="329726.AM1_0775"/>
<accession>B0CFD2</accession>
<evidence type="ECO:0000256" key="2">
    <source>
        <dbReference type="ARBA" id="ARBA00022801"/>
    </source>
</evidence>
<dbReference type="PANTHER" id="PTHR43046:SF13">
    <property type="entry name" value="NUDIX HYDROLASE DOMAIN-CONTAINING PROTEIN"/>
    <property type="match status" value="1"/>
</dbReference>
<comment type="cofactor">
    <cofactor evidence="1">
        <name>Mg(2+)</name>
        <dbReference type="ChEBI" id="CHEBI:18420"/>
    </cofactor>
</comment>
<dbReference type="EMBL" id="CP000828">
    <property type="protein sequence ID" value="ABW25819.1"/>
    <property type="molecule type" value="Genomic_DNA"/>
</dbReference>
<dbReference type="HOGENOM" id="CLU_1487636_0_0_3"/>
<dbReference type="Proteomes" id="UP000000268">
    <property type="component" value="Chromosome"/>
</dbReference>
<keyword evidence="5" id="KW-1185">Reference proteome</keyword>